<evidence type="ECO:0000256" key="8">
    <source>
        <dbReference type="SAM" id="Phobius"/>
    </source>
</evidence>
<keyword evidence="7" id="KW-0046">Antibiotic resistance</keyword>
<dbReference type="PRINTS" id="PR01036">
    <property type="entry name" value="TCRTETB"/>
</dbReference>
<dbReference type="Pfam" id="PF07690">
    <property type="entry name" value="MFS_1"/>
    <property type="match status" value="1"/>
</dbReference>
<dbReference type="InterPro" id="IPR004638">
    <property type="entry name" value="EmrB-like"/>
</dbReference>
<dbReference type="EMBL" id="BMVX01000047">
    <property type="protein sequence ID" value="GGZ98254.1"/>
    <property type="molecule type" value="Genomic_DNA"/>
</dbReference>
<sequence length="471" mass="48618">MHRLLRNLTSSGSPASPQTALYALCVSFFMICLDATVVNVAVPDIQASLGASLSEAVWVNSAYALCYAVPLILAGRLGDRYGPKRIFLTGLAGFTVASLACALAPSPEALIAARALQGLTAALIAPQTMSMIVHMFPAERRGKALGVWGAVGGAAMAAGPVIGGLLITWTGWRGIFLVNIPVGILGWIAAARLLPDWRPAKEHRLDLWGIALSGLGLTALVFGVQSGEAYDWGTVAGPVAIPLILVFGFLCLAVFVWWQHHNTREPLLPLRLFHNRNFSAASVAGGAMGAAMGGLFLPLMIYLQSDLGYSPLAAGAATVPMFALSSLCARLAGKWSDTTSPRALAALGFALLIVGTATLAWLLHPGISLWVLMPSLLVAGSGVGLVSAPLAGIATRTLEPSLVGAASGVFNTTRQLGGALGSAATGVLLQAHVGDTPTTATQAALDFPVAMLLIGLACCAVVRPVPKTHTV</sequence>
<feature type="transmembrane region" description="Helical" evidence="8">
    <location>
        <begin position="145"/>
        <end position="169"/>
    </location>
</feature>
<dbReference type="PANTHER" id="PTHR42718">
    <property type="entry name" value="MAJOR FACILITATOR SUPERFAMILY MULTIDRUG TRANSPORTER MFSC"/>
    <property type="match status" value="1"/>
</dbReference>
<keyword evidence="2" id="KW-0813">Transport</keyword>
<evidence type="ECO:0000256" key="1">
    <source>
        <dbReference type="ARBA" id="ARBA00004651"/>
    </source>
</evidence>
<proteinExistence type="predicted"/>
<keyword evidence="3" id="KW-1003">Cell membrane</keyword>
<dbReference type="AlphaFoldDB" id="A0A918RHG4"/>
<dbReference type="GO" id="GO:0046677">
    <property type="term" value="P:response to antibiotic"/>
    <property type="evidence" value="ECO:0007669"/>
    <property type="project" value="UniProtKB-KW"/>
</dbReference>
<feature type="transmembrane region" description="Helical" evidence="8">
    <location>
        <begin position="344"/>
        <end position="363"/>
    </location>
</feature>
<feature type="transmembrane region" description="Helical" evidence="8">
    <location>
        <begin position="86"/>
        <end position="105"/>
    </location>
</feature>
<dbReference type="InterPro" id="IPR020846">
    <property type="entry name" value="MFS_dom"/>
</dbReference>
<feature type="transmembrane region" description="Helical" evidence="8">
    <location>
        <begin position="57"/>
        <end position="74"/>
    </location>
</feature>
<keyword evidence="6 8" id="KW-0472">Membrane</keyword>
<keyword evidence="4 8" id="KW-0812">Transmembrane</keyword>
<evidence type="ECO:0000256" key="2">
    <source>
        <dbReference type="ARBA" id="ARBA00022448"/>
    </source>
</evidence>
<evidence type="ECO:0000313" key="11">
    <source>
        <dbReference type="Proteomes" id="UP000634660"/>
    </source>
</evidence>
<name>A0A918RHG4_9ACTN</name>
<dbReference type="GO" id="GO:0005886">
    <property type="term" value="C:plasma membrane"/>
    <property type="evidence" value="ECO:0007669"/>
    <property type="project" value="UniProtKB-SubCell"/>
</dbReference>
<organism evidence="10 11">
    <name type="scientific">Streptomyces subrutilus</name>
    <dbReference type="NCBI Taxonomy" id="36818"/>
    <lineage>
        <taxon>Bacteria</taxon>
        <taxon>Bacillati</taxon>
        <taxon>Actinomycetota</taxon>
        <taxon>Actinomycetes</taxon>
        <taxon>Kitasatosporales</taxon>
        <taxon>Streptomycetaceae</taxon>
        <taxon>Streptomyces</taxon>
    </lineage>
</organism>
<dbReference type="GO" id="GO:0022857">
    <property type="term" value="F:transmembrane transporter activity"/>
    <property type="evidence" value="ECO:0007669"/>
    <property type="project" value="InterPro"/>
</dbReference>
<feature type="transmembrane region" description="Helical" evidence="8">
    <location>
        <begin position="21"/>
        <end position="42"/>
    </location>
</feature>
<accession>A0A918RHG4</accession>
<dbReference type="NCBIfam" id="TIGR00711">
    <property type="entry name" value="efflux_EmrB"/>
    <property type="match status" value="1"/>
</dbReference>
<dbReference type="CDD" id="cd17321">
    <property type="entry name" value="MFS_MMR_MDR_like"/>
    <property type="match status" value="1"/>
</dbReference>
<feature type="transmembrane region" description="Helical" evidence="8">
    <location>
        <begin position="309"/>
        <end position="332"/>
    </location>
</feature>
<feature type="transmembrane region" description="Helical" evidence="8">
    <location>
        <begin position="278"/>
        <end position="303"/>
    </location>
</feature>
<evidence type="ECO:0000256" key="7">
    <source>
        <dbReference type="ARBA" id="ARBA00023251"/>
    </source>
</evidence>
<evidence type="ECO:0000256" key="6">
    <source>
        <dbReference type="ARBA" id="ARBA00023136"/>
    </source>
</evidence>
<dbReference type="RefSeq" id="WP_208836000.1">
    <property type="nucleotide sequence ID" value="NZ_CP023701.1"/>
</dbReference>
<feature type="transmembrane region" description="Helical" evidence="8">
    <location>
        <begin position="175"/>
        <end position="195"/>
    </location>
</feature>
<feature type="transmembrane region" description="Helical" evidence="8">
    <location>
        <begin position="111"/>
        <end position="133"/>
    </location>
</feature>
<dbReference type="Gene3D" id="1.20.1250.20">
    <property type="entry name" value="MFS general substrate transporter like domains"/>
    <property type="match status" value="1"/>
</dbReference>
<feature type="transmembrane region" description="Helical" evidence="8">
    <location>
        <begin position="369"/>
        <end position="391"/>
    </location>
</feature>
<dbReference type="Gene3D" id="1.20.1720.10">
    <property type="entry name" value="Multidrug resistance protein D"/>
    <property type="match status" value="1"/>
</dbReference>
<comment type="caution">
    <text evidence="10">The sequence shown here is derived from an EMBL/GenBank/DDBJ whole genome shotgun (WGS) entry which is preliminary data.</text>
</comment>
<keyword evidence="5 8" id="KW-1133">Transmembrane helix</keyword>
<comment type="subcellular location">
    <subcellularLocation>
        <location evidence="1">Cell membrane</location>
        <topology evidence="1">Multi-pass membrane protein</topology>
    </subcellularLocation>
</comment>
<reference evidence="10" key="1">
    <citation type="journal article" date="2014" name="Int. J. Syst. Evol. Microbiol.">
        <title>Complete genome sequence of Corynebacterium casei LMG S-19264T (=DSM 44701T), isolated from a smear-ripened cheese.</title>
        <authorList>
            <consortium name="US DOE Joint Genome Institute (JGI-PGF)"/>
            <person name="Walter F."/>
            <person name="Albersmeier A."/>
            <person name="Kalinowski J."/>
            <person name="Ruckert C."/>
        </authorList>
    </citation>
    <scope>NUCLEOTIDE SEQUENCE</scope>
    <source>
        <strain evidence="10">JCM 4834</strain>
    </source>
</reference>
<dbReference type="PROSITE" id="PS50850">
    <property type="entry name" value="MFS"/>
    <property type="match status" value="1"/>
</dbReference>
<dbReference type="SUPFAM" id="SSF103473">
    <property type="entry name" value="MFS general substrate transporter"/>
    <property type="match status" value="1"/>
</dbReference>
<gene>
    <name evidence="10" type="ORF">GCM10010371_67510</name>
</gene>
<evidence type="ECO:0000256" key="4">
    <source>
        <dbReference type="ARBA" id="ARBA00022692"/>
    </source>
</evidence>
<dbReference type="Proteomes" id="UP000634660">
    <property type="component" value="Unassembled WGS sequence"/>
</dbReference>
<protein>
    <submittedName>
        <fullName evidence="10">MFS transporter</fullName>
    </submittedName>
</protein>
<feature type="transmembrane region" description="Helical" evidence="8">
    <location>
        <begin position="239"/>
        <end position="258"/>
    </location>
</feature>
<evidence type="ECO:0000256" key="5">
    <source>
        <dbReference type="ARBA" id="ARBA00022989"/>
    </source>
</evidence>
<dbReference type="InterPro" id="IPR036259">
    <property type="entry name" value="MFS_trans_sf"/>
</dbReference>
<dbReference type="PANTHER" id="PTHR42718:SF42">
    <property type="entry name" value="EXPORT PROTEIN"/>
    <property type="match status" value="1"/>
</dbReference>
<feature type="domain" description="Major facilitator superfamily (MFS) profile" evidence="9">
    <location>
        <begin position="20"/>
        <end position="467"/>
    </location>
</feature>
<feature type="transmembrane region" description="Helical" evidence="8">
    <location>
        <begin position="207"/>
        <end position="227"/>
    </location>
</feature>
<evidence type="ECO:0000256" key="3">
    <source>
        <dbReference type="ARBA" id="ARBA00022475"/>
    </source>
</evidence>
<evidence type="ECO:0000259" key="9">
    <source>
        <dbReference type="PROSITE" id="PS50850"/>
    </source>
</evidence>
<evidence type="ECO:0000313" key="10">
    <source>
        <dbReference type="EMBL" id="GGZ98254.1"/>
    </source>
</evidence>
<reference evidence="10" key="2">
    <citation type="submission" date="2020-09" db="EMBL/GenBank/DDBJ databases">
        <authorList>
            <person name="Sun Q."/>
            <person name="Ohkuma M."/>
        </authorList>
    </citation>
    <scope>NUCLEOTIDE SEQUENCE</scope>
    <source>
        <strain evidence="10">JCM 4834</strain>
    </source>
</reference>
<dbReference type="InterPro" id="IPR011701">
    <property type="entry name" value="MFS"/>
</dbReference>